<proteinExistence type="predicted"/>
<keyword evidence="2" id="KW-1185">Reference proteome</keyword>
<protein>
    <submittedName>
        <fullName evidence="1">Uncharacterized protein</fullName>
    </submittedName>
</protein>
<gene>
    <name evidence="1" type="ORF">BDM02DRAFT_3125777</name>
</gene>
<dbReference type="EMBL" id="MU117964">
    <property type="protein sequence ID" value="KAF9653354.1"/>
    <property type="molecule type" value="Genomic_DNA"/>
</dbReference>
<dbReference type="Proteomes" id="UP000886501">
    <property type="component" value="Unassembled WGS sequence"/>
</dbReference>
<evidence type="ECO:0000313" key="2">
    <source>
        <dbReference type="Proteomes" id="UP000886501"/>
    </source>
</evidence>
<comment type="caution">
    <text evidence="1">The sequence shown here is derived from an EMBL/GenBank/DDBJ whole genome shotgun (WGS) entry which is preliminary data.</text>
</comment>
<evidence type="ECO:0000313" key="1">
    <source>
        <dbReference type="EMBL" id="KAF9653354.1"/>
    </source>
</evidence>
<name>A0ACB6ZUY8_THEGA</name>
<sequence>MRTIQRRLTSNFQVIPVKQSEAIIPDIKMRENAINFLLGVGLPKMLKGNQGTVSFRAVAKNETNATKDLDGEESLVLGHIKATGNEGIWTKHLKGKTDLHQTIIDSLPEYQNAQNVLQFLKQTKITETPLSVEHVESLLNVPVLDGEIERIPAYGASLWDSKAIVDDPVSESERHSKSKRKHRPGEDGDGHKKNKSSKRQDSDTELDDASSPPRGKKSRRSKRQDSDSDRGPKRKLQKPKARDKDSQEDKTEERKKRQFLSMSKKSKSREQSEDEPTTASSDSGMNGPEVLLPSQLKSNASKSAKRSSSPAPFKEYEYESTGTTHVYRAIRPERAVSGWSQAPCTACPGFDFCDDRGPVNARDCVYYGPTLAHPRTAKELLMGDLGDSRARRPTRQFLVQTDREGALSTFVA</sequence>
<reference evidence="1" key="1">
    <citation type="submission" date="2019-10" db="EMBL/GenBank/DDBJ databases">
        <authorList>
            <consortium name="DOE Joint Genome Institute"/>
            <person name="Kuo A."/>
            <person name="Miyauchi S."/>
            <person name="Kiss E."/>
            <person name="Drula E."/>
            <person name="Kohler A."/>
            <person name="Sanchez-Garcia M."/>
            <person name="Andreopoulos B."/>
            <person name="Barry K.W."/>
            <person name="Bonito G."/>
            <person name="Buee M."/>
            <person name="Carver A."/>
            <person name="Chen C."/>
            <person name="Cichocki N."/>
            <person name="Clum A."/>
            <person name="Culley D."/>
            <person name="Crous P.W."/>
            <person name="Fauchery L."/>
            <person name="Girlanda M."/>
            <person name="Hayes R."/>
            <person name="Keri Z."/>
            <person name="Labutti K."/>
            <person name="Lipzen A."/>
            <person name="Lombard V."/>
            <person name="Magnuson J."/>
            <person name="Maillard F."/>
            <person name="Morin E."/>
            <person name="Murat C."/>
            <person name="Nolan M."/>
            <person name="Ohm R."/>
            <person name="Pangilinan J."/>
            <person name="Pereira M."/>
            <person name="Perotto S."/>
            <person name="Peter M."/>
            <person name="Riley R."/>
            <person name="Sitrit Y."/>
            <person name="Stielow B."/>
            <person name="Szollosi G."/>
            <person name="Zifcakova L."/>
            <person name="Stursova M."/>
            <person name="Spatafora J.W."/>
            <person name="Tedersoo L."/>
            <person name="Vaario L.-M."/>
            <person name="Yamada A."/>
            <person name="Yan M."/>
            <person name="Wang P."/>
            <person name="Xu J."/>
            <person name="Bruns T."/>
            <person name="Baldrian P."/>
            <person name="Vilgalys R."/>
            <person name="Henrissat B."/>
            <person name="Grigoriev I.V."/>
            <person name="Hibbett D."/>
            <person name="Nagy L.G."/>
            <person name="Martin F.M."/>
        </authorList>
    </citation>
    <scope>NUCLEOTIDE SEQUENCE</scope>
    <source>
        <strain evidence="1">P2</strain>
    </source>
</reference>
<organism evidence="1 2">
    <name type="scientific">Thelephora ganbajun</name>
    <name type="common">Ganba fungus</name>
    <dbReference type="NCBI Taxonomy" id="370292"/>
    <lineage>
        <taxon>Eukaryota</taxon>
        <taxon>Fungi</taxon>
        <taxon>Dikarya</taxon>
        <taxon>Basidiomycota</taxon>
        <taxon>Agaricomycotina</taxon>
        <taxon>Agaricomycetes</taxon>
        <taxon>Thelephorales</taxon>
        <taxon>Thelephoraceae</taxon>
        <taxon>Thelephora</taxon>
    </lineage>
</organism>
<reference evidence="1" key="2">
    <citation type="journal article" date="2020" name="Nat. Commun.">
        <title>Large-scale genome sequencing of mycorrhizal fungi provides insights into the early evolution of symbiotic traits.</title>
        <authorList>
            <person name="Miyauchi S."/>
            <person name="Kiss E."/>
            <person name="Kuo A."/>
            <person name="Drula E."/>
            <person name="Kohler A."/>
            <person name="Sanchez-Garcia M."/>
            <person name="Morin E."/>
            <person name="Andreopoulos B."/>
            <person name="Barry K.W."/>
            <person name="Bonito G."/>
            <person name="Buee M."/>
            <person name="Carver A."/>
            <person name="Chen C."/>
            <person name="Cichocki N."/>
            <person name="Clum A."/>
            <person name="Culley D."/>
            <person name="Crous P.W."/>
            <person name="Fauchery L."/>
            <person name="Girlanda M."/>
            <person name="Hayes R.D."/>
            <person name="Keri Z."/>
            <person name="LaButti K."/>
            <person name="Lipzen A."/>
            <person name="Lombard V."/>
            <person name="Magnuson J."/>
            <person name="Maillard F."/>
            <person name="Murat C."/>
            <person name="Nolan M."/>
            <person name="Ohm R.A."/>
            <person name="Pangilinan J."/>
            <person name="Pereira M.F."/>
            <person name="Perotto S."/>
            <person name="Peter M."/>
            <person name="Pfister S."/>
            <person name="Riley R."/>
            <person name="Sitrit Y."/>
            <person name="Stielow J.B."/>
            <person name="Szollosi G."/>
            <person name="Zifcakova L."/>
            <person name="Stursova M."/>
            <person name="Spatafora J.W."/>
            <person name="Tedersoo L."/>
            <person name="Vaario L.M."/>
            <person name="Yamada A."/>
            <person name="Yan M."/>
            <person name="Wang P."/>
            <person name="Xu J."/>
            <person name="Bruns T."/>
            <person name="Baldrian P."/>
            <person name="Vilgalys R."/>
            <person name="Dunand C."/>
            <person name="Henrissat B."/>
            <person name="Grigoriev I.V."/>
            <person name="Hibbett D."/>
            <person name="Nagy L.G."/>
            <person name="Martin F.M."/>
        </authorList>
    </citation>
    <scope>NUCLEOTIDE SEQUENCE</scope>
    <source>
        <strain evidence="1">P2</strain>
    </source>
</reference>
<accession>A0ACB6ZUY8</accession>